<dbReference type="GO" id="GO:0019693">
    <property type="term" value="P:ribose phosphate metabolic process"/>
    <property type="evidence" value="ECO:0007669"/>
    <property type="project" value="TreeGrafter"/>
</dbReference>
<keyword evidence="5" id="KW-1185">Reference proteome</keyword>
<reference evidence="4" key="2">
    <citation type="submission" date="2023-01" db="EMBL/GenBank/DDBJ databases">
        <authorList>
            <person name="Sun Q."/>
            <person name="Evtushenko L."/>
        </authorList>
    </citation>
    <scope>NUCLEOTIDE SEQUENCE</scope>
    <source>
        <strain evidence="4">VKM B-2935</strain>
    </source>
</reference>
<dbReference type="InterPro" id="IPR020084">
    <property type="entry name" value="NUDIX_hydrolase_CS"/>
</dbReference>
<dbReference type="AlphaFoldDB" id="A0A9W6K9H9"/>
<evidence type="ECO:0000313" key="5">
    <source>
        <dbReference type="Proteomes" id="UP001143328"/>
    </source>
</evidence>
<dbReference type="InterPro" id="IPR015797">
    <property type="entry name" value="NUDIX_hydrolase-like_dom_sf"/>
</dbReference>
<feature type="domain" description="Nudix hydrolase" evidence="3">
    <location>
        <begin position="45"/>
        <end position="172"/>
    </location>
</feature>
<dbReference type="RefSeq" id="WP_271196137.1">
    <property type="nucleotide sequence ID" value="NZ_BSFN01000008.1"/>
</dbReference>
<reference evidence="4" key="1">
    <citation type="journal article" date="2014" name="Int. J. Syst. Evol. Microbiol.">
        <title>Complete genome sequence of Corynebacterium casei LMG S-19264T (=DSM 44701T), isolated from a smear-ripened cheese.</title>
        <authorList>
            <consortium name="US DOE Joint Genome Institute (JGI-PGF)"/>
            <person name="Walter F."/>
            <person name="Albersmeier A."/>
            <person name="Kalinowski J."/>
            <person name="Ruckert C."/>
        </authorList>
    </citation>
    <scope>NUCLEOTIDE SEQUENCE</scope>
    <source>
        <strain evidence="4">VKM B-2935</strain>
    </source>
</reference>
<dbReference type="GO" id="GO:0006753">
    <property type="term" value="P:nucleoside phosphate metabolic process"/>
    <property type="evidence" value="ECO:0007669"/>
    <property type="project" value="TreeGrafter"/>
</dbReference>
<proteinExistence type="predicted"/>
<sequence>MRQKPTVLNREIVASSRLFRVEELQLRFTNGVERTYERLVGKGVGYGAVMIVALVDDEHVLLVEEYCAGTDDYQLSCPKGLIEPGEDVLDAANRELKEEAGFGARKLERLTELSLSPGYMSQVIQVVLARDLYPETLPGDEPEPMGVERFSLRELSSLAQHPQFSEGRALAALYLARDVLTQRGEFNPASRPWATCP</sequence>
<organism evidence="4 5">
    <name type="scientific">Pseudomonas turukhanskensis</name>
    <dbReference type="NCBI Taxonomy" id="1806536"/>
    <lineage>
        <taxon>Bacteria</taxon>
        <taxon>Pseudomonadati</taxon>
        <taxon>Pseudomonadota</taxon>
        <taxon>Gammaproteobacteria</taxon>
        <taxon>Pseudomonadales</taxon>
        <taxon>Pseudomonadaceae</taxon>
        <taxon>Pseudomonas</taxon>
    </lineage>
</organism>
<name>A0A9W6K9H9_9PSED</name>
<dbReference type="NCBIfam" id="NF008736">
    <property type="entry name" value="PRK11762.1"/>
    <property type="match status" value="1"/>
</dbReference>
<evidence type="ECO:0000313" key="4">
    <source>
        <dbReference type="EMBL" id="GLK89944.1"/>
    </source>
</evidence>
<comment type="caution">
    <text evidence="4">The sequence shown here is derived from an EMBL/GenBank/DDBJ whole genome shotgun (WGS) entry which is preliminary data.</text>
</comment>
<gene>
    <name evidence="4" type="ORF">GCM10017655_30060</name>
</gene>
<dbReference type="PANTHER" id="PTHR11839:SF12">
    <property type="entry name" value="ADP COMPOUNDS HYDROLASE NUDE"/>
    <property type="match status" value="1"/>
</dbReference>
<protein>
    <submittedName>
        <fullName evidence="4">ADP-ribose diphosphatase NudE</fullName>
    </submittedName>
</protein>
<evidence type="ECO:0000256" key="1">
    <source>
        <dbReference type="ARBA" id="ARBA00001946"/>
    </source>
</evidence>
<comment type="cofactor">
    <cofactor evidence="1">
        <name>Mg(2+)</name>
        <dbReference type="ChEBI" id="CHEBI:18420"/>
    </cofactor>
</comment>
<dbReference type="PROSITE" id="PS00893">
    <property type="entry name" value="NUDIX_BOX"/>
    <property type="match status" value="1"/>
</dbReference>
<dbReference type="GO" id="GO:0019144">
    <property type="term" value="F:ADP-sugar diphosphatase activity"/>
    <property type="evidence" value="ECO:0007669"/>
    <property type="project" value="TreeGrafter"/>
</dbReference>
<dbReference type="PROSITE" id="PS51462">
    <property type="entry name" value="NUDIX"/>
    <property type="match status" value="1"/>
</dbReference>
<dbReference type="PANTHER" id="PTHR11839">
    <property type="entry name" value="UDP/ADP-SUGAR PYROPHOSPHATASE"/>
    <property type="match status" value="1"/>
</dbReference>
<keyword evidence="2" id="KW-0378">Hydrolase</keyword>
<dbReference type="FunFam" id="3.90.79.10:FF:000006">
    <property type="entry name" value="ADP compounds hydrolase NudE"/>
    <property type="match status" value="1"/>
</dbReference>
<evidence type="ECO:0000259" key="3">
    <source>
        <dbReference type="PROSITE" id="PS51462"/>
    </source>
</evidence>
<dbReference type="CDD" id="cd24156">
    <property type="entry name" value="NUDIX_ADPRase_NudE"/>
    <property type="match status" value="1"/>
</dbReference>
<accession>A0A9W6K9H9</accession>
<evidence type="ECO:0000256" key="2">
    <source>
        <dbReference type="ARBA" id="ARBA00022801"/>
    </source>
</evidence>
<dbReference type="InterPro" id="IPR000086">
    <property type="entry name" value="NUDIX_hydrolase_dom"/>
</dbReference>
<dbReference type="EMBL" id="BSFN01000008">
    <property type="protein sequence ID" value="GLK89944.1"/>
    <property type="molecule type" value="Genomic_DNA"/>
</dbReference>
<dbReference type="Gene3D" id="3.90.79.10">
    <property type="entry name" value="Nucleoside Triphosphate Pyrophosphohydrolase"/>
    <property type="match status" value="1"/>
</dbReference>
<dbReference type="GO" id="GO:0005829">
    <property type="term" value="C:cytosol"/>
    <property type="evidence" value="ECO:0007669"/>
    <property type="project" value="TreeGrafter"/>
</dbReference>
<dbReference type="Pfam" id="PF00293">
    <property type="entry name" value="NUDIX"/>
    <property type="match status" value="1"/>
</dbReference>
<dbReference type="SUPFAM" id="SSF55811">
    <property type="entry name" value="Nudix"/>
    <property type="match status" value="1"/>
</dbReference>
<dbReference type="Proteomes" id="UP001143328">
    <property type="component" value="Unassembled WGS sequence"/>
</dbReference>